<evidence type="ECO:0000313" key="2">
    <source>
        <dbReference type="Proteomes" id="UP001458880"/>
    </source>
</evidence>
<sequence length="211" mass="23486">MQFSPFDFVRTSASVAPHAAAAVVVVVRDLYNGRISGWHCSMIFYLLAMCRIQDQSAVVLLGTGCLGVHLRNRPMADGRRRFLHLMVEIKGDVVPEITHASVAREYHVSLERKRECQRPPSIACPSHPLIVIPPNHPRYPLCENTAVAGVESVVVVAGIAIPVGIGREYSLRQDVAKMDEEGCERREENAAAARGELPERISENVQRIQWR</sequence>
<proteinExistence type="predicted"/>
<protein>
    <submittedName>
        <fullName evidence="1">Uncharacterized protein</fullName>
    </submittedName>
</protein>
<keyword evidence="2" id="KW-1185">Reference proteome</keyword>
<evidence type="ECO:0000313" key="1">
    <source>
        <dbReference type="EMBL" id="KAK9703561.1"/>
    </source>
</evidence>
<gene>
    <name evidence="1" type="ORF">QE152_g29262</name>
</gene>
<dbReference type="Proteomes" id="UP001458880">
    <property type="component" value="Unassembled WGS sequence"/>
</dbReference>
<comment type="caution">
    <text evidence="1">The sequence shown here is derived from an EMBL/GenBank/DDBJ whole genome shotgun (WGS) entry which is preliminary data.</text>
</comment>
<dbReference type="EMBL" id="JASPKY010000367">
    <property type="protein sequence ID" value="KAK9703561.1"/>
    <property type="molecule type" value="Genomic_DNA"/>
</dbReference>
<dbReference type="AlphaFoldDB" id="A0AAW1JHT3"/>
<accession>A0AAW1JHT3</accession>
<name>A0AAW1JHT3_POPJA</name>
<organism evidence="1 2">
    <name type="scientific">Popillia japonica</name>
    <name type="common">Japanese beetle</name>
    <dbReference type="NCBI Taxonomy" id="7064"/>
    <lineage>
        <taxon>Eukaryota</taxon>
        <taxon>Metazoa</taxon>
        <taxon>Ecdysozoa</taxon>
        <taxon>Arthropoda</taxon>
        <taxon>Hexapoda</taxon>
        <taxon>Insecta</taxon>
        <taxon>Pterygota</taxon>
        <taxon>Neoptera</taxon>
        <taxon>Endopterygota</taxon>
        <taxon>Coleoptera</taxon>
        <taxon>Polyphaga</taxon>
        <taxon>Scarabaeiformia</taxon>
        <taxon>Scarabaeidae</taxon>
        <taxon>Rutelinae</taxon>
        <taxon>Popillia</taxon>
    </lineage>
</organism>
<reference evidence="1 2" key="1">
    <citation type="journal article" date="2024" name="BMC Genomics">
        <title>De novo assembly and annotation of Popillia japonica's genome with initial clues to its potential as an invasive pest.</title>
        <authorList>
            <person name="Cucini C."/>
            <person name="Boschi S."/>
            <person name="Funari R."/>
            <person name="Cardaioli E."/>
            <person name="Iannotti N."/>
            <person name="Marturano G."/>
            <person name="Paoli F."/>
            <person name="Bruttini M."/>
            <person name="Carapelli A."/>
            <person name="Frati F."/>
            <person name="Nardi F."/>
        </authorList>
    </citation>
    <scope>NUCLEOTIDE SEQUENCE [LARGE SCALE GENOMIC DNA]</scope>
    <source>
        <strain evidence="1">DMR45628</strain>
    </source>
</reference>